<name>A0A0S2HWV2_9BACT</name>
<keyword evidence="4" id="KW-1185">Reference proteome</keyword>
<sequence precursor="true">MKKSFITLVFFFISIVLVFAQSGPPTKAENINADPVPNYERGLPPNLFVELGFEDANSNGILEAGETGQIRLNITNKGKGKAQGLIVFVKERIKMDLPGNGERKQQKVSFFVKQQAQDQALKIQDRKKINFLQPGESKELFINLKADLDISTREYKLEINVKEHFGYDMDPAYLVLNTLAYQGAELVFSGMELIDNTSETAAIKADGQLQAGELVKAKIYVQNIGGGIAKDIRYNVHSKTSHVYIDNGEGALGDLETGAVGELWITLSPNKRVNRHKRLPVFLTLKEKNHRGDLINYPLPINLNQAVPDSKKLEVKADIEDLKQKFARFEYKSKKFTANVGEVENIEQVEPSKTKRPNSVAVVFGVEHYDNLPSAPYAERDANIVKQYFKYRLGVDQVVVYDSDETRGFVFDDVFNPQYGELQKAILKGKTELFVFYSGHGIPDKRGKEIYLFPSDGKVERLSRQGYNLSKFYTNLDKLGAKSVTVFLDACFSGASRATEKGGPENLVAMKGVKIRPRYSQPWLKNDEFSVFTSSTNEETSLAFDDTRTGLFTYYLCLGMQGKADSNKDRKVTQGELADYIHRTVTQTSRKIRGLQTPQFFGNKEKVLFKY</sequence>
<gene>
    <name evidence="3" type="ORF">L21SP5_00833</name>
</gene>
<dbReference type="Pfam" id="PF00656">
    <property type="entry name" value="Peptidase_C14"/>
    <property type="match status" value="1"/>
</dbReference>
<dbReference type="OrthoDB" id="1492850at2"/>
<dbReference type="RefSeq" id="WP_057952045.1">
    <property type="nucleotide sequence ID" value="NZ_CP013118.1"/>
</dbReference>
<dbReference type="GO" id="GO:0006508">
    <property type="term" value="P:proteolysis"/>
    <property type="evidence" value="ECO:0007669"/>
    <property type="project" value="UniProtKB-KW"/>
</dbReference>
<reference evidence="3 4" key="1">
    <citation type="submission" date="2015-11" db="EMBL/GenBank/DDBJ databases">
        <title>Description and complete genome sequence of a novel strain predominating in hypersaline microbial mats and representing a new family of the Bacteriodetes phylum.</title>
        <authorList>
            <person name="Spring S."/>
            <person name="Bunk B."/>
            <person name="Sproer C."/>
            <person name="Klenk H.-P."/>
        </authorList>
    </citation>
    <scope>NUCLEOTIDE SEQUENCE [LARGE SCALE GENOMIC DNA]</scope>
    <source>
        <strain evidence="3 4">L21-Spi-D4</strain>
    </source>
</reference>
<proteinExistence type="predicted"/>
<dbReference type="STRING" id="1307839.L21SP5_00833"/>
<keyword evidence="1" id="KW-0732">Signal</keyword>
<keyword evidence="3" id="KW-0378">Hydrolase</keyword>
<dbReference type="KEGG" id="blq:L21SP5_00833"/>
<dbReference type="InterPro" id="IPR018247">
    <property type="entry name" value="EF_Hand_1_Ca_BS"/>
</dbReference>
<evidence type="ECO:0000256" key="1">
    <source>
        <dbReference type="SAM" id="SignalP"/>
    </source>
</evidence>
<protein>
    <submittedName>
        <fullName evidence="3">Putative carboxyl-terminal-processing protease, deltaproteobacterial</fullName>
    </submittedName>
</protein>
<dbReference type="AlphaFoldDB" id="A0A0S2HWV2"/>
<feature type="chain" id="PRO_5006599460" evidence="1">
    <location>
        <begin position="21"/>
        <end position="611"/>
    </location>
</feature>
<feature type="signal peptide" evidence="1">
    <location>
        <begin position="1"/>
        <end position="20"/>
    </location>
</feature>
<keyword evidence="3" id="KW-0645">Protease</keyword>
<dbReference type="Proteomes" id="UP000064893">
    <property type="component" value="Chromosome"/>
</dbReference>
<evidence type="ECO:0000313" key="3">
    <source>
        <dbReference type="EMBL" id="ALO14504.1"/>
    </source>
</evidence>
<dbReference type="Gene3D" id="3.40.50.1460">
    <property type="match status" value="1"/>
</dbReference>
<evidence type="ECO:0000259" key="2">
    <source>
        <dbReference type="Pfam" id="PF00656"/>
    </source>
</evidence>
<dbReference type="InterPro" id="IPR029030">
    <property type="entry name" value="Caspase-like_dom_sf"/>
</dbReference>
<dbReference type="InterPro" id="IPR011600">
    <property type="entry name" value="Pept_C14_caspase"/>
</dbReference>
<dbReference type="EMBL" id="CP013118">
    <property type="protein sequence ID" value="ALO14504.1"/>
    <property type="molecule type" value="Genomic_DNA"/>
</dbReference>
<accession>A0A0S2HWV2</accession>
<dbReference type="PROSITE" id="PS00018">
    <property type="entry name" value="EF_HAND_1"/>
    <property type="match status" value="1"/>
</dbReference>
<feature type="domain" description="Peptidase C14 caspase" evidence="2">
    <location>
        <begin position="360"/>
        <end position="602"/>
    </location>
</feature>
<evidence type="ECO:0000313" key="4">
    <source>
        <dbReference type="Proteomes" id="UP000064893"/>
    </source>
</evidence>
<dbReference type="SUPFAM" id="SSF52129">
    <property type="entry name" value="Caspase-like"/>
    <property type="match status" value="1"/>
</dbReference>
<organism evidence="3 4">
    <name type="scientific">Salinivirga cyanobacteriivorans</name>
    <dbReference type="NCBI Taxonomy" id="1307839"/>
    <lineage>
        <taxon>Bacteria</taxon>
        <taxon>Pseudomonadati</taxon>
        <taxon>Bacteroidota</taxon>
        <taxon>Bacteroidia</taxon>
        <taxon>Bacteroidales</taxon>
        <taxon>Salinivirgaceae</taxon>
        <taxon>Salinivirga</taxon>
    </lineage>
</organism>
<dbReference type="GO" id="GO:0004197">
    <property type="term" value="F:cysteine-type endopeptidase activity"/>
    <property type="evidence" value="ECO:0007669"/>
    <property type="project" value="InterPro"/>
</dbReference>